<evidence type="ECO:0008006" key="4">
    <source>
        <dbReference type="Google" id="ProtNLM"/>
    </source>
</evidence>
<evidence type="ECO:0000313" key="3">
    <source>
        <dbReference type="Proteomes" id="UP000466431"/>
    </source>
</evidence>
<protein>
    <recommendedName>
        <fullName evidence="4">Aminopeptidase</fullName>
    </recommendedName>
</protein>
<reference evidence="2 3" key="1">
    <citation type="journal article" date="2019" name="Emerg. Microbes Infect.">
        <title>Comprehensive subspecies identification of 175 nontuberculous mycobacteria species based on 7547 genomic profiles.</title>
        <authorList>
            <person name="Matsumoto Y."/>
            <person name="Kinjo T."/>
            <person name="Motooka D."/>
            <person name="Nabeya D."/>
            <person name="Jung N."/>
            <person name="Uechi K."/>
            <person name="Horii T."/>
            <person name="Iida T."/>
            <person name="Fujita J."/>
            <person name="Nakamura S."/>
        </authorList>
    </citation>
    <scope>NUCLEOTIDE SEQUENCE [LARGE SCALE GENOMIC DNA]</scope>
    <source>
        <strain evidence="2 3">JCM 18439</strain>
    </source>
</reference>
<accession>A0A7I7RLP2</accession>
<dbReference type="KEGG" id="mcee:MCEL_30800"/>
<sequence>MQPATAREVWCPDDRGIKPIMNMRRLILLVGAVVLLVGVIGLLMPVSIAGPDNQEIGCGNAIAADDSAAREANTNDPNQLKNLPVIDELTEDPPDYVAQCQSAISDRRTWSIPVAVIGLVVLVGGFLVGGRTTRAG</sequence>
<name>A0A7I7RLP2_MYCCF</name>
<gene>
    <name evidence="2" type="ORF">MCEL_30800</name>
</gene>
<dbReference type="RefSeq" id="WP_407663522.1">
    <property type="nucleotide sequence ID" value="NZ_AP022591.1"/>
</dbReference>
<keyword evidence="1" id="KW-0812">Transmembrane</keyword>
<dbReference type="Proteomes" id="UP000466431">
    <property type="component" value="Chromosome"/>
</dbReference>
<proteinExistence type="predicted"/>
<dbReference type="AlphaFoldDB" id="A0A7I7RLP2"/>
<organism evidence="2 3">
    <name type="scientific">Mycolicibacterium celeriflavum</name>
    <name type="common">Mycobacterium celeriflavum</name>
    <dbReference type="NCBI Taxonomy" id="1249101"/>
    <lineage>
        <taxon>Bacteria</taxon>
        <taxon>Bacillati</taxon>
        <taxon>Actinomycetota</taxon>
        <taxon>Actinomycetes</taxon>
        <taxon>Mycobacteriales</taxon>
        <taxon>Mycobacteriaceae</taxon>
        <taxon>Mycolicibacterium</taxon>
    </lineage>
</organism>
<keyword evidence="3" id="KW-1185">Reference proteome</keyword>
<evidence type="ECO:0000256" key="1">
    <source>
        <dbReference type="SAM" id="Phobius"/>
    </source>
</evidence>
<feature type="transmembrane region" description="Helical" evidence="1">
    <location>
        <begin position="26"/>
        <end position="44"/>
    </location>
</feature>
<keyword evidence="1" id="KW-0472">Membrane</keyword>
<evidence type="ECO:0000313" key="2">
    <source>
        <dbReference type="EMBL" id="BBY44785.1"/>
    </source>
</evidence>
<feature type="transmembrane region" description="Helical" evidence="1">
    <location>
        <begin position="110"/>
        <end position="130"/>
    </location>
</feature>
<keyword evidence="1" id="KW-1133">Transmembrane helix</keyword>
<dbReference type="EMBL" id="AP022591">
    <property type="protein sequence ID" value="BBY44785.1"/>
    <property type="molecule type" value="Genomic_DNA"/>
</dbReference>